<organism evidence="1 2">
    <name type="scientific">Vitis vinifera</name>
    <name type="common">Grape</name>
    <dbReference type="NCBI Taxonomy" id="29760"/>
    <lineage>
        <taxon>Eukaryota</taxon>
        <taxon>Viridiplantae</taxon>
        <taxon>Streptophyta</taxon>
        <taxon>Embryophyta</taxon>
        <taxon>Tracheophyta</taxon>
        <taxon>Spermatophyta</taxon>
        <taxon>Magnoliopsida</taxon>
        <taxon>eudicotyledons</taxon>
        <taxon>Gunneridae</taxon>
        <taxon>Pentapetalae</taxon>
        <taxon>rosids</taxon>
        <taxon>Vitales</taxon>
        <taxon>Vitaceae</taxon>
        <taxon>Viteae</taxon>
        <taxon>Vitis</taxon>
    </lineage>
</organism>
<comment type="caution">
    <text evidence="1">The sequence shown here is derived from an EMBL/GenBank/DDBJ whole genome shotgun (WGS) entry which is preliminary data.</text>
</comment>
<dbReference type="AlphaFoldDB" id="A0A438CHP8"/>
<dbReference type="EMBL" id="QGNW01002220">
    <property type="protein sequence ID" value="RVW22742.1"/>
    <property type="molecule type" value="Genomic_DNA"/>
</dbReference>
<evidence type="ECO:0000313" key="1">
    <source>
        <dbReference type="EMBL" id="RVW22742.1"/>
    </source>
</evidence>
<evidence type="ECO:0000313" key="2">
    <source>
        <dbReference type="Proteomes" id="UP000288805"/>
    </source>
</evidence>
<dbReference type="Proteomes" id="UP000288805">
    <property type="component" value="Unassembled WGS sequence"/>
</dbReference>
<gene>
    <name evidence="1" type="ORF">CK203_099373</name>
</gene>
<accession>A0A438CHP8</accession>
<name>A0A438CHP8_VITVI</name>
<protein>
    <submittedName>
        <fullName evidence="1">Uncharacterized protein</fullName>
    </submittedName>
</protein>
<reference evidence="1 2" key="1">
    <citation type="journal article" date="2018" name="PLoS Genet.">
        <title>Population sequencing reveals clonal diversity and ancestral inbreeding in the grapevine cultivar Chardonnay.</title>
        <authorList>
            <person name="Roach M.J."/>
            <person name="Johnson D.L."/>
            <person name="Bohlmann J."/>
            <person name="van Vuuren H.J."/>
            <person name="Jones S.J."/>
            <person name="Pretorius I.S."/>
            <person name="Schmidt S.A."/>
            <person name="Borneman A.R."/>
        </authorList>
    </citation>
    <scope>NUCLEOTIDE SEQUENCE [LARGE SCALE GENOMIC DNA]</scope>
    <source>
        <strain evidence="2">cv. Chardonnay</strain>
        <tissue evidence="1">Leaf</tissue>
    </source>
</reference>
<proteinExistence type="predicted"/>
<sequence length="68" mass="7801">MPQEAIIKRPMVTVPPIESNSHCRARPFHSSYILTSRSCDSSRSFEIHLDYSRGARSPTAIHFSIDRR</sequence>